<keyword evidence="2" id="KW-1185">Reference proteome</keyword>
<proteinExistence type="predicted"/>
<name>A0A0N5AME9_9BILA</name>
<feature type="region of interest" description="Disordered" evidence="1">
    <location>
        <begin position="1"/>
        <end position="71"/>
    </location>
</feature>
<feature type="compositionally biased region" description="Polar residues" evidence="1">
    <location>
        <begin position="40"/>
        <end position="71"/>
    </location>
</feature>
<feature type="region of interest" description="Disordered" evidence="1">
    <location>
        <begin position="620"/>
        <end position="646"/>
    </location>
</feature>
<sequence>MQKNGGGPPPPYRSLANVDDAGAYSECSTSTSSERRRYQKSQVAANRSCSADGNLNTYSRLPRNNFTNLQYGDTKKCTTTRDYPYIQKVYNDFYSHPVKTASSTSSSLTGQSSASEFMLMPMYSLNKSGMPSGNHIEIRSKRDRMEELRQCWSKKVTKKREKFRWLPPLQYRIGTDTPTVVTVTVSGQQLRFDMNGDIPFKRTDFISVYDFNTRKVIMIDSSLKSNEKNLVCFVMDINSTIVPSQNSLEEAARNSVKRTEQLQGWHETWNYVPRPYFDDVVSVLSKNITECNSARWIKLVYTPYDQKGQKCTECYDFCLPDYGVETDSIRGEEYLNIVRRMCFNLYVPEWRSYASTGQQNQQSFETYYRGNNAFSVNNEQSNSAIQTRQNAKDFETKWISLQQVPQRVANFSREIVNTFQNTAVGAAQNLFDKNQNNGRNLELLDPNVNNNVGYINRNGYVEPYSIMRNNQNGNVQNTEQRIWEPVEQQGMPRNPLDQQQQIITNGMSLPIMPTSNQAQSMYQLPNSNAPGKINDGIDGDYRTFISSSSMHNLPTSNGYEDSGKIYINPNQPHGYTNENTRVRQVSNSYGSGQPYQTNNGLRYVDINNPMNGVNGNSYRNQHNFGGGTNFPKETHTSAAQANPSRTFNDYRQQYPAVSSPVYYDNGQQQVLTGQRS</sequence>
<dbReference type="Proteomes" id="UP000046393">
    <property type="component" value="Unplaced"/>
</dbReference>
<evidence type="ECO:0000313" key="2">
    <source>
        <dbReference type="Proteomes" id="UP000046393"/>
    </source>
</evidence>
<dbReference type="AlphaFoldDB" id="A0A0N5AME9"/>
<reference evidence="3" key="1">
    <citation type="submission" date="2017-02" db="UniProtKB">
        <authorList>
            <consortium name="WormBaseParasite"/>
        </authorList>
    </citation>
    <scope>IDENTIFICATION</scope>
</reference>
<organism evidence="2 3">
    <name type="scientific">Syphacia muris</name>
    <dbReference type="NCBI Taxonomy" id="451379"/>
    <lineage>
        <taxon>Eukaryota</taxon>
        <taxon>Metazoa</taxon>
        <taxon>Ecdysozoa</taxon>
        <taxon>Nematoda</taxon>
        <taxon>Chromadorea</taxon>
        <taxon>Rhabditida</taxon>
        <taxon>Spirurina</taxon>
        <taxon>Oxyuridomorpha</taxon>
        <taxon>Oxyuroidea</taxon>
        <taxon>Oxyuridae</taxon>
        <taxon>Syphacia</taxon>
    </lineage>
</organism>
<protein>
    <submittedName>
        <fullName evidence="3">Uncharacterized protein</fullName>
    </submittedName>
</protein>
<dbReference type="WBParaSite" id="SMUV_0000575501-mRNA-1">
    <property type="protein sequence ID" value="SMUV_0000575501-mRNA-1"/>
    <property type="gene ID" value="SMUV_0000575501"/>
</dbReference>
<evidence type="ECO:0000313" key="3">
    <source>
        <dbReference type="WBParaSite" id="SMUV_0000575501-mRNA-1"/>
    </source>
</evidence>
<feature type="compositionally biased region" description="Polar residues" evidence="1">
    <location>
        <begin position="636"/>
        <end position="646"/>
    </location>
</feature>
<accession>A0A0N5AME9</accession>
<evidence type="ECO:0000256" key="1">
    <source>
        <dbReference type="SAM" id="MobiDB-lite"/>
    </source>
</evidence>